<feature type="compositionally biased region" description="Basic and acidic residues" evidence="4">
    <location>
        <begin position="42"/>
        <end position="60"/>
    </location>
</feature>
<evidence type="ECO:0008006" key="7">
    <source>
        <dbReference type="Google" id="ProtNLM"/>
    </source>
</evidence>
<evidence type="ECO:0000256" key="1">
    <source>
        <dbReference type="ARBA" id="ARBA00004123"/>
    </source>
</evidence>
<evidence type="ECO:0000256" key="3">
    <source>
        <dbReference type="ARBA" id="ARBA00023242"/>
    </source>
</evidence>
<dbReference type="OrthoDB" id="297219at2759"/>
<feature type="compositionally biased region" description="Basic residues" evidence="4">
    <location>
        <begin position="99"/>
        <end position="109"/>
    </location>
</feature>
<dbReference type="OMA" id="RRNSLYW"/>
<dbReference type="GeneID" id="106661998"/>
<reference evidence="5" key="1">
    <citation type="submission" date="2022-01" db="UniProtKB">
        <authorList>
            <consortium name="EnsemblMetazoa"/>
        </authorList>
    </citation>
    <scope>IDENTIFICATION</scope>
</reference>
<dbReference type="InterPro" id="IPR013633">
    <property type="entry name" value="NRDE-2"/>
</dbReference>
<comment type="subcellular location">
    <subcellularLocation>
        <location evidence="1">Nucleus</location>
    </subcellularLocation>
</comment>
<evidence type="ECO:0000313" key="6">
    <source>
        <dbReference type="Proteomes" id="UP000494040"/>
    </source>
</evidence>
<keyword evidence="6" id="KW-1185">Reference proteome</keyword>
<accession>A0A8I6R8K9</accession>
<dbReference type="KEGG" id="clec:106661998"/>
<dbReference type="GO" id="GO:0071013">
    <property type="term" value="C:catalytic step 2 spliceosome"/>
    <property type="evidence" value="ECO:0007669"/>
    <property type="project" value="TreeGrafter"/>
</dbReference>
<evidence type="ECO:0000256" key="4">
    <source>
        <dbReference type="SAM" id="MobiDB-lite"/>
    </source>
</evidence>
<feature type="region of interest" description="Disordered" evidence="4">
    <location>
        <begin position="1"/>
        <end position="82"/>
    </location>
</feature>
<sequence>MPLFPAYESQNGSQNEGESSTSEGWLNCSSFPENAVQVVQEKQAKEDRKRKRDEDEKTQPDNRVGLYYEDSEPKAKTPAPAVPQIQLTRPVIQRQATQVKKKKRKKKKDKLNDRYFDKKESVEEEREEVMSIEEFTQKTAEFNQLLRNDPNNVENWLNYVKFQDQGIGHRRAKTEKKLSILDKALKENPQSEELLEHRMSLMEIIYTYDKLNTEAKQIISKYPSSRIGWKWLVSSVLFNLSKMTAPSVLDTYAAVLQRVHNQPSEFILEILFECGIFLRQAGLWEQLWTLVQIYLEMNFTVAGSGAFKLDVEIPDIEIREIEDKVITSGLTLTELWLRVEHMRSGVYFLPVTDKDNLSEDPQRTVLQEDLSHLLYPLSIESRPKLAMIVLLLLKVPLLPCTDSFYEFIGLKKITWCLESPELLFSVVSSPYGIVQNGEEGFHLNTLKDLLVNPQYLADKTGNEQFLEAIDKMFLNILKFCNDDLMPILVIQIRWWRLLVKLKKISGKSYKSRAKQFLKQYRDFLPLYAEYALLEELDNFNSAQRILETAIELKDSPQNVGSVDKSHLCAIYRIYIEMMLRKDFELNKEKVFKSLVALSFGEKLKNITTVSEQLISKALERFSHVTTELIMEAINETETELTLNDLVCEPYLVSWISCQAWLSYIATGSSNVKIIFNKALESLEAGVDSPRLRYIIEGVYEIYIDILHHSYSKNVTEYSLLCDILSKAIEKFPNNAKFLHILASIKVKGMKWRKMLVSTGSCLSAIYSFLILHSHHQTDDTNTISKQAMYNQMKSQLTKIVELKNFERCPILWRLVLQCSSPLPPPELKKVYYHALEKCPWVKILYYEAGKILPQDLPEIQDLLVEKELRLHITPEELEILREDGMPMKTDEEST</sequence>
<protein>
    <recommendedName>
        <fullName evidence="7">Protein NRDE2 homolog</fullName>
    </recommendedName>
</protein>
<dbReference type="PANTHER" id="PTHR13471:SF0">
    <property type="entry name" value="NUCLEAR EXOSOME REGULATOR NRDE2"/>
    <property type="match status" value="1"/>
</dbReference>
<keyword evidence="3" id="KW-0539">Nucleus</keyword>
<evidence type="ECO:0000256" key="2">
    <source>
        <dbReference type="ARBA" id="ARBA00009265"/>
    </source>
</evidence>
<evidence type="ECO:0000313" key="5">
    <source>
        <dbReference type="EnsemblMetazoa" id="XP_014241280.1"/>
    </source>
</evidence>
<proteinExistence type="inferred from homology"/>
<dbReference type="EnsemblMetazoa" id="XM_014385794.2">
    <property type="protein sequence ID" value="XP_014241280.1"/>
    <property type="gene ID" value="LOC106661998"/>
</dbReference>
<dbReference type="AlphaFoldDB" id="A0A8I6R8K9"/>
<feature type="region of interest" description="Disordered" evidence="4">
    <location>
        <begin position="93"/>
        <end position="112"/>
    </location>
</feature>
<dbReference type="Proteomes" id="UP000494040">
    <property type="component" value="Unassembled WGS sequence"/>
</dbReference>
<name>A0A8I6R8K9_CIMLE</name>
<dbReference type="RefSeq" id="XP_014241280.1">
    <property type="nucleotide sequence ID" value="XM_014385794.2"/>
</dbReference>
<comment type="similarity">
    <text evidence="2">Belongs to the NRDE2 family.</text>
</comment>
<feature type="compositionally biased region" description="Polar residues" evidence="4">
    <location>
        <begin position="8"/>
        <end position="32"/>
    </location>
</feature>
<dbReference type="GO" id="GO:0031048">
    <property type="term" value="P:regulatory ncRNA-mediated heterochromatin formation"/>
    <property type="evidence" value="ECO:0007669"/>
    <property type="project" value="TreeGrafter"/>
</dbReference>
<dbReference type="Pfam" id="PF08424">
    <property type="entry name" value="NRDE-2"/>
    <property type="match status" value="1"/>
</dbReference>
<dbReference type="PANTHER" id="PTHR13471">
    <property type="entry name" value="TETRATRICOPEPTIDE-LIKE HELICAL"/>
    <property type="match status" value="1"/>
</dbReference>
<dbReference type="GO" id="GO:1902369">
    <property type="term" value="P:negative regulation of RNA catabolic process"/>
    <property type="evidence" value="ECO:0007669"/>
    <property type="project" value="TreeGrafter"/>
</dbReference>
<organism evidence="5 6">
    <name type="scientific">Cimex lectularius</name>
    <name type="common">Bed bug</name>
    <name type="synonym">Acanthia lectularia</name>
    <dbReference type="NCBI Taxonomy" id="79782"/>
    <lineage>
        <taxon>Eukaryota</taxon>
        <taxon>Metazoa</taxon>
        <taxon>Ecdysozoa</taxon>
        <taxon>Arthropoda</taxon>
        <taxon>Hexapoda</taxon>
        <taxon>Insecta</taxon>
        <taxon>Pterygota</taxon>
        <taxon>Neoptera</taxon>
        <taxon>Paraneoptera</taxon>
        <taxon>Hemiptera</taxon>
        <taxon>Heteroptera</taxon>
        <taxon>Panheteroptera</taxon>
        <taxon>Cimicomorpha</taxon>
        <taxon>Cimicidae</taxon>
        <taxon>Cimex</taxon>
    </lineage>
</organism>